<organism evidence="1 2">
    <name type="scientific">Acinetobacter guillouiae</name>
    <name type="common">Acinetobacter genomosp. 11</name>
    <dbReference type="NCBI Taxonomy" id="106649"/>
    <lineage>
        <taxon>Bacteria</taxon>
        <taxon>Pseudomonadati</taxon>
        <taxon>Pseudomonadota</taxon>
        <taxon>Gammaproteobacteria</taxon>
        <taxon>Moraxellales</taxon>
        <taxon>Moraxellaceae</taxon>
        <taxon>Acinetobacter</taxon>
    </lineage>
</organism>
<dbReference type="EMBL" id="JAHWXT010000007">
    <property type="protein sequence ID" value="MCF0266227.1"/>
    <property type="molecule type" value="Genomic_DNA"/>
</dbReference>
<dbReference type="KEGG" id="agu:AS4_37560"/>
<dbReference type="STRING" id="106649.GCA_000829655_02469"/>
<sequence>MSKKKEHLEPELPDLKWWGEQLFELNQSKAWQFGSMMMRITRGLQEWRLEYYRPKFQYDYEQQWHKIHDVNFGFPEPVHVERYMFRETHKAFQLMPRLADRSVVIRPVDPIYIPAGQRGTLYISTPLWISGFVQAQKEPLFDIPVILPKDTWFGPDHRTGEMCYATSVDGRTELNLLRPRAFRAVTPIDFHNVSSHQLRFDRMNVPVPALPLFYSESTGRLWTSQIKVVYEGNDRPARVRIENRTPPLAGEVIYVHPPRSPGGALFNMFDSFF</sequence>
<gene>
    <name evidence="1" type="ORF">KW868_17390</name>
</gene>
<accession>A0A077L4G2</accession>
<proteinExistence type="predicted"/>
<comment type="caution">
    <text evidence="1">The sequence shown here is derived from an EMBL/GenBank/DDBJ whole genome shotgun (WGS) entry which is preliminary data.</text>
</comment>
<name>A0A077L4G2_ACIGI</name>
<evidence type="ECO:0008006" key="3">
    <source>
        <dbReference type="Google" id="ProtNLM"/>
    </source>
</evidence>
<dbReference type="RefSeq" id="WP_004725984.1">
    <property type="nucleotide sequence ID" value="NZ_AP014630.1"/>
</dbReference>
<reference evidence="1" key="1">
    <citation type="submission" date="2021-07" db="EMBL/GenBank/DDBJ databases">
        <authorList>
            <person name="Fernandez M."/>
            <person name="Pereira P."/>
            <person name="Torres Tejerizo G.A."/>
            <person name="Gonzalez P."/>
            <person name="Agostini E."/>
        </authorList>
    </citation>
    <scope>NUCLEOTIDE SEQUENCE</scope>
    <source>
        <strain evidence="1">SFC 500-1A</strain>
    </source>
</reference>
<evidence type="ECO:0000313" key="2">
    <source>
        <dbReference type="Proteomes" id="UP000887320"/>
    </source>
</evidence>
<protein>
    <recommendedName>
        <fullName evidence="3">DUF432 domain-containing protein</fullName>
    </recommendedName>
</protein>
<dbReference type="AlphaFoldDB" id="A0A077L4G2"/>
<dbReference type="Proteomes" id="UP000887320">
    <property type="component" value="Unassembled WGS sequence"/>
</dbReference>
<dbReference type="GeneID" id="67745782"/>
<evidence type="ECO:0000313" key="1">
    <source>
        <dbReference type="EMBL" id="MCF0266227.1"/>
    </source>
</evidence>